<name>A0A9P5NSE9_GYMJU</name>
<accession>A0A9P5NSE9</accession>
<dbReference type="EMBL" id="JADNYJ010000037">
    <property type="protein sequence ID" value="KAF8902276.1"/>
    <property type="molecule type" value="Genomic_DNA"/>
</dbReference>
<gene>
    <name evidence="2" type="ORF">CPB84DRAFT_877031</name>
</gene>
<dbReference type="AlphaFoldDB" id="A0A9P5NSE9"/>
<dbReference type="Proteomes" id="UP000724874">
    <property type="component" value="Unassembled WGS sequence"/>
</dbReference>
<keyword evidence="1" id="KW-0812">Transmembrane</keyword>
<comment type="caution">
    <text evidence="2">The sequence shown here is derived from an EMBL/GenBank/DDBJ whole genome shotgun (WGS) entry which is preliminary data.</text>
</comment>
<organism evidence="2 3">
    <name type="scientific">Gymnopilus junonius</name>
    <name type="common">Spectacular rustgill mushroom</name>
    <name type="synonym">Gymnopilus spectabilis subsp. junonius</name>
    <dbReference type="NCBI Taxonomy" id="109634"/>
    <lineage>
        <taxon>Eukaryota</taxon>
        <taxon>Fungi</taxon>
        <taxon>Dikarya</taxon>
        <taxon>Basidiomycota</taxon>
        <taxon>Agaricomycotina</taxon>
        <taxon>Agaricomycetes</taxon>
        <taxon>Agaricomycetidae</taxon>
        <taxon>Agaricales</taxon>
        <taxon>Agaricineae</taxon>
        <taxon>Hymenogastraceae</taxon>
        <taxon>Gymnopilus</taxon>
    </lineage>
</organism>
<evidence type="ECO:0000256" key="1">
    <source>
        <dbReference type="SAM" id="Phobius"/>
    </source>
</evidence>
<feature type="transmembrane region" description="Helical" evidence="1">
    <location>
        <begin position="37"/>
        <end position="57"/>
    </location>
</feature>
<feature type="transmembrane region" description="Helical" evidence="1">
    <location>
        <begin position="63"/>
        <end position="86"/>
    </location>
</feature>
<evidence type="ECO:0000313" key="3">
    <source>
        <dbReference type="Proteomes" id="UP000724874"/>
    </source>
</evidence>
<reference evidence="2" key="1">
    <citation type="submission" date="2020-11" db="EMBL/GenBank/DDBJ databases">
        <authorList>
            <consortium name="DOE Joint Genome Institute"/>
            <person name="Ahrendt S."/>
            <person name="Riley R."/>
            <person name="Andreopoulos W."/>
            <person name="LaButti K."/>
            <person name="Pangilinan J."/>
            <person name="Ruiz-duenas F.J."/>
            <person name="Barrasa J.M."/>
            <person name="Sanchez-Garcia M."/>
            <person name="Camarero S."/>
            <person name="Miyauchi S."/>
            <person name="Serrano A."/>
            <person name="Linde D."/>
            <person name="Babiker R."/>
            <person name="Drula E."/>
            <person name="Ayuso-Fernandez I."/>
            <person name="Pacheco R."/>
            <person name="Padilla G."/>
            <person name="Ferreira P."/>
            <person name="Barriuso J."/>
            <person name="Kellner H."/>
            <person name="Castanera R."/>
            <person name="Alfaro M."/>
            <person name="Ramirez L."/>
            <person name="Pisabarro A.G."/>
            <person name="Kuo A."/>
            <person name="Tritt A."/>
            <person name="Lipzen A."/>
            <person name="He G."/>
            <person name="Yan M."/>
            <person name="Ng V."/>
            <person name="Cullen D."/>
            <person name="Martin F."/>
            <person name="Rosso M.-N."/>
            <person name="Henrissat B."/>
            <person name="Hibbett D."/>
            <person name="Martinez A.T."/>
            <person name="Grigoriev I.V."/>
        </authorList>
    </citation>
    <scope>NUCLEOTIDE SEQUENCE</scope>
    <source>
        <strain evidence="2">AH 44721</strain>
    </source>
</reference>
<keyword evidence="1" id="KW-1133">Transmembrane helix</keyword>
<protein>
    <submittedName>
        <fullName evidence="2">Uncharacterized protein</fullName>
    </submittedName>
</protein>
<sequence length="107" mass="12023">MLECRCEKGRKREEKDDRLRASCLCSRAVRLFILDRLFLGVVVQLGVWSLALLFASAPPPPLVLSLAFSLSTLSFSIHIHPLLFGLTYGGPQHTQNQNHTKLSQYPC</sequence>
<proteinExistence type="predicted"/>
<keyword evidence="1" id="KW-0472">Membrane</keyword>
<evidence type="ECO:0000313" key="2">
    <source>
        <dbReference type="EMBL" id="KAF8902276.1"/>
    </source>
</evidence>
<keyword evidence="3" id="KW-1185">Reference proteome</keyword>